<feature type="region of interest" description="Disordered" evidence="1">
    <location>
        <begin position="1"/>
        <end position="54"/>
    </location>
</feature>
<dbReference type="Proteomes" id="UP000299102">
    <property type="component" value="Unassembled WGS sequence"/>
</dbReference>
<accession>A0A4C1ZLW5</accession>
<protein>
    <submittedName>
        <fullName evidence="2">Uncharacterized protein</fullName>
    </submittedName>
</protein>
<gene>
    <name evidence="2" type="ORF">EVAR_63593_1</name>
</gene>
<name>A0A4C1ZLW5_EUMVA</name>
<evidence type="ECO:0000256" key="1">
    <source>
        <dbReference type="SAM" id="MobiDB-lite"/>
    </source>
</evidence>
<keyword evidence="3" id="KW-1185">Reference proteome</keyword>
<dbReference type="AlphaFoldDB" id="A0A4C1ZLW5"/>
<comment type="caution">
    <text evidence="2">The sequence shown here is derived from an EMBL/GenBank/DDBJ whole genome shotgun (WGS) entry which is preliminary data.</text>
</comment>
<proteinExistence type="predicted"/>
<evidence type="ECO:0000313" key="3">
    <source>
        <dbReference type="Proteomes" id="UP000299102"/>
    </source>
</evidence>
<organism evidence="2 3">
    <name type="scientific">Eumeta variegata</name>
    <name type="common">Bagworm moth</name>
    <name type="synonym">Eumeta japonica</name>
    <dbReference type="NCBI Taxonomy" id="151549"/>
    <lineage>
        <taxon>Eukaryota</taxon>
        <taxon>Metazoa</taxon>
        <taxon>Ecdysozoa</taxon>
        <taxon>Arthropoda</taxon>
        <taxon>Hexapoda</taxon>
        <taxon>Insecta</taxon>
        <taxon>Pterygota</taxon>
        <taxon>Neoptera</taxon>
        <taxon>Endopterygota</taxon>
        <taxon>Lepidoptera</taxon>
        <taxon>Glossata</taxon>
        <taxon>Ditrysia</taxon>
        <taxon>Tineoidea</taxon>
        <taxon>Psychidae</taxon>
        <taxon>Oiketicinae</taxon>
        <taxon>Eumeta</taxon>
    </lineage>
</organism>
<reference evidence="2 3" key="1">
    <citation type="journal article" date="2019" name="Commun. Biol.">
        <title>The bagworm genome reveals a unique fibroin gene that provides high tensile strength.</title>
        <authorList>
            <person name="Kono N."/>
            <person name="Nakamura H."/>
            <person name="Ohtoshi R."/>
            <person name="Tomita M."/>
            <person name="Numata K."/>
            <person name="Arakawa K."/>
        </authorList>
    </citation>
    <scope>NUCLEOTIDE SEQUENCE [LARGE SCALE GENOMIC DNA]</scope>
</reference>
<dbReference type="EMBL" id="BGZK01001922">
    <property type="protein sequence ID" value="GBP88312.1"/>
    <property type="molecule type" value="Genomic_DNA"/>
</dbReference>
<evidence type="ECO:0000313" key="2">
    <source>
        <dbReference type="EMBL" id="GBP88312.1"/>
    </source>
</evidence>
<sequence length="120" mass="13731">MDECPPSFTSTDHFIEHNPNPGLALDFDPVPAARESQEEPRPAPARIKARRDDRAFVPSCRTRARQRPRSDRDGRMLRVCVRMYFQYAYVGIENIVDLVNKTGNINGLGNEDGNMSYNKY</sequence>